<dbReference type="PROSITE" id="PS50862">
    <property type="entry name" value="AA_TRNA_LIGASE_II"/>
    <property type="match status" value="1"/>
</dbReference>
<dbReference type="Pfam" id="PF03590">
    <property type="entry name" value="AsnA"/>
    <property type="match status" value="1"/>
</dbReference>
<dbReference type="Proteomes" id="UP000262878">
    <property type="component" value="Unassembled WGS sequence"/>
</dbReference>
<evidence type="ECO:0000313" key="9">
    <source>
        <dbReference type="EMBL" id="HAR56292.1"/>
    </source>
</evidence>
<organism evidence="9 10">
    <name type="scientific">Idiomarina baltica</name>
    <dbReference type="NCBI Taxonomy" id="190892"/>
    <lineage>
        <taxon>Bacteria</taxon>
        <taxon>Pseudomonadati</taxon>
        <taxon>Pseudomonadota</taxon>
        <taxon>Gammaproteobacteria</taxon>
        <taxon>Alteromonadales</taxon>
        <taxon>Idiomarinaceae</taxon>
        <taxon>Idiomarina</taxon>
    </lineage>
</organism>
<dbReference type="PANTHER" id="PTHR30073">
    <property type="entry name" value="ASPARTATE--AMMONIA LIGASE"/>
    <property type="match status" value="1"/>
</dbReference>
<sequence>MWEGYLAKQQKIDFIKREFLSRLCRQMQLVKCEGPLLTEQGTGLQDDLSGIERPVEVKVSALPDKQYQVVHSLAKWKRQLLADYQAPVGQGIVVTMSALRPDEETLDETHSVFVDQWDWEKVIAEEQRSMQYLKQQVQLIYAALTATEGKLRAIYGGLSILPRQLTFISSETLRAEYPELTAKQRENKITEALGAVFVYGIGAPLSDGKKHDERAPDYDDWSTQTEHFGTGLNGDLLVWSPKLQKAIELSSMGIRVDAAALKKQLELTEQTDRLKLAWHQRLAAGELPLTIGGGIGQSRVVMLLLQADHIAQVQCGVWQPGIQEAL</sequence>
<dbReference type="GO" id="GO:0004071">
    <property type="term" value="F:aspartate-ammonia ligase activity"/>
    <property type="evidence" value="ECO:0007669"/>
    <property type="project" value="UniProtKB-UniRule"/>
</dbReference>
<dbReference type="AlphaFoldDB" id="A0A348WP30"/>
<dbReference type="InterPro" id="IPR045864">
    <property type="entry name" value="aa-tRNA-synth_II/BPL/LPL"/>
</dbReference>
<evidence type="ECO:0000256" key="2">
    <source>
        <dbReference type="ARBA" id="ARBA00022598"/>
    </source>
</evidence>
<evidence type="ECO:0000259" key="8">
    <source>
        <dbReference type="PROSITE" id="PS50862"/>
    </source>
</evidence>
<keyword evidence="6" id="KW-0061">Asparagine biosynthesis</keyword>
<keyword evidence="5" id="KW-0067">ATP-binding</keyword>
<dbReference type="Gene3D" id="3.30.930.10">
    <property type="entry name" value="Bira Bifunctional Protein, Domain 2"/>
    <property type="match status" value="1"/>
</dbReference>
<evidence type="ECO:0000256" key="6">
    <source>
        <dbReference type="ARBA" id="ARBA00022888"/>
    </source>
</evidence>
<feature type="domain" description="Aminoacyl-transfer RNA synthetases class-II family profile" evidence="8">
    <location>
        <begin position="14"/>
        <end position="320"/>
    </location>
</feature>
<dbReference type="GO" id="GO:0005524">
    <property type="term" value="F:ATP binding"/>
    <property type="evidence" value="ECO:0007669"/>
    <property type="project" value="UniProtKB-KW"/>
</dbReference>
<dbReference type="EC" id="6.3.1.1" evidence="7"/>
<keyword evidence="2 9" id="KW-0436">Ligase</keyword>
<dbReference type="STRING" id="314276.OS145_06992"/>
<dbReference type="SUPFAM" id="SSF55681">
    <property type="entry name" value="Class II aaRS and biotin synthetases"/>
    <property type="match status" value="1"/>
</dbReference>
<dbReference type="NCBIfam" id="TIGR00669">
    <property type="entry name" value="asnA"/>
    <property type="match status" value="1"/>
</dbReference>
<proteinExistence type="predicted"/>
<dbReference type="GO" id="GO:0006529">
    <property type="term" value="P:asparagine biosynthetic process"/>
    <property type="evidence" value="ECO:0007669"/>
    <property type="project" value="UniProtKB-UniRule"/>
</dbReference>
<protein>
    <recommendedName>
        <fullName evidence="7">Aspartate--ammonia ligase</fullName>
        <ecNumber evidence="7">6.3.1.1</ecNumber>
    </recommendedName>
</protein>
<dbReference type="PANTHER" id="PTHR30073:SF5">
    <property type="entry name" value="ASPARTATE--AMMONIA LIGASE"/>
    <property type="match status" value="1"/>
</dbReference>
<gene>
    <name evidence="9" type="ORF">DCR58_05825</name>
</gene>
<dbReference type="GO" id="GO:0005829">
    <property type="term" value="C:cytosol"/>
    <property type="evidence" value="ECO:0007669"/>
    <property type="project" value="TreeGrafter"/>
</dbReference>
<evidence type="ECO:0000313" key="10">
    <source>
        <dbReference type="Proteomes" id="UP000262878"/>
    </source>
</evidence>
<keyword evidence="4" id="KW-0547">Nucleotide-binding</keyword>
<dbReference type="InterPro" id="IPR006195">
    <property type="entry name" value="aa-tRNA-synth_II"/>
</dbReference>
<keyword evidence="3" id="KW-0028">Amino-acid biosynthesis</keyword>
<evidence type="ECO:0000256" key="1">
    <source>
        <dbReference type="ARBA" id="ARBA00022490"/>
    </source>
</evidence>
<dbReference type="PIRSF" id="PIRSF001555">
    <property type="entry name" value="Asp_ammon_ligase"/>
    <property type="match status" value="1"/>
</dbReference>
<reference evidence="9 10" key="1">
    <citation type="journal article" date="2018" name="Nat. Biotechnol.">
        <title>A standardized bacterial taxonomy based on genome phylogeny substantially revises the tree of life.</title>
        <authorList>
            <person name="Parks D.H."/>
            <person name="Chuvochina M."/>
            <person name="Waite D.W."/>
            <person name="Rinke C."/>
            <person name="Skarshewski A."/>
            <person name="Chaumeil P.A."/>
            <person name="Hugenholtz P."/>
        </authorList>
    </citation>
    <scope>NUCLEOTIDE SEQUENCE [LARGE SCALE GENOMIC DNA]</scope>
    <source>
        <strain evidence="9">UBA9360</strain>
    </source>
</reference>
<dbReference type="EMBL" id="DMUP01000132">
    <property type="protein sequence ID" value="HAR56292.1"/>
    <property type="molecule type" value="Genomic_DNA"/>
</dbReference>
<name>A0A348WP30_9GAMM</name>
<dbReference type="InterPro" id="IPR004618">
    <property type="entry name" value="AsnA"/>
</dbReference>
<evidence type="ECO:0000256" key="3">
    <source>
        <dbReference type="ARBA" id="ARBA00022605"/>
    </source>
</evidence>
<accession>A0A348WP30</accession>
<comment type="caution">
    <text evidence="9">The sequence shown here is derived from an EMBL/GenBank/DDBJ whole genome shotgun (WGS) entry which is preliminary data.</text>
</comment>
<evidence type="ECO:0000256" key="5">
    <source>
        <dbReference type="ARBA" id="ARBA00022840"/>
    </source>
</evidence>
<evidence type="ECO:0000256" key="7">
    <source>
        <dbReference type="NCBIfam" id="TIGR00669"/>
    </source>
</evidence>
<keyword evidence="1" id="KW-0963">Cytoplasm</keyword>
<evidence type="ECO:0000256" key="4">
    <source>
        <dbReference type="ARBA" id="ARBA00022741"/>
    </source>
</evidence>
<dbReference type="RefSeq" id="WP_286681835.1">
    <property type="nucleotide sequence ID" value="NZ_DAIRLQ010000004.1"/>
</dbReference>